<evidence type="ECO:0000256" key="1">
    <source>
        <dbReference type="SAM" id="MobiDB-lite"/>
    </source>
</evidence>
<organism evidence="2">
    <name type="scientific">marine sediment metagenome</name>
    <dbReference type="NCBI Taxonomy" id="412755"/>
    <lineage>
        <taxon>unclassified sequences</taxon>
        <taxon>metagenomes</taxon>
        <taxon>ecological metagenomes</taxon>
    </lineage>
</organism>
<name>A0A0F9MYG3_9ZZZZ</name>
<evidence type="ECO:0000313" key="2">
    <source>
        <dbReference type="EMBL" id="KKN10734.1"/>
    </source>
</evidence>
<gene>
    <name evidence="2" type="ORF">LCGC14_1033560</name>
</gene>
<feature type="compositionally biased region" description="Basic and acidic residues" evidence="1">
    <location>
        <begin position="36"/>
        <end position="45"/>
    </location>
</feature>
<dbReference type="EMBL" id="LAZR01004212">
    <property type="protein sequence ID" value="KKN10734.1"/>
    <property type="molecule type" value="Genomic_DNA"/>
</dbReference>
<proteinExistence type="predicted"/>
<comment type="caution">
    <text evidence="2">The sequence shown here is derived from an EMBL/GenBank/DDBJ whole genome shotgun (WGS) entry which is preliminary data.</text>
</comment>
<sequence length="55" mass="6172">MPGPNYNERRPPQNPMDGKGANRYSRKVQSATDSVKTNDVEDFSRGGDSQLFKVQ</sequence>
<feature type="region of interest" description="Disordered" evidence="1">
    <location>
        <begin position="1"/>
        <end position="55"/>
    </location>
</feature>
<protein>
    <submittedName>
        <fullName evidence="2">Uncharacterized protein</fullName>
    </submittedName>
</protein>
<accession>A0A0F9MYG3</accession>
<dbReference type="AlphaFoldDB" id="A0A0F9MYG3"/>
<reference evidence="2" key="1">
    <citation type="journal article" date="2015" name="Nature">
        <title>Complex archaea that bridge the gap between prokaryotes and eukaryotes.</title>
        <authorList>
            <person name="Spang A."/>
            <person name="Saw J.H."/>
            <person name="Jorgensen S.L."/>
            <person name="Zaremba-Niedzwiedzka K."/>
            <person name="Martijn J."/>
            <person name="Lind A.E."/>
            <person name="van Eijk R."/>
            <person name="Schleper C."/>
            <person name="Guy L."/>
            <person name="Ettema T.J."/>
        </authorList>
    </citation>
    <scope>NUCLEOTIDE SEQUENCE</scope>
</reference>